<sequence>MNYQNKNLQAQMLNFLSHNNMDKRCSNSNTNTPRASLQIQGLNNNKDQSLNQALLSQQLGNQISQQKSSDLKNYHTSSSCLSERSYCASGIKNLQNNFQQNSVQYSQRNKSFYNPQYLQTTPIRMSELDSQKINQRLAFNQDQMNQNVYPQRTPLGNGNNINIQQQQNPPLQQQVQNRYLSAQLNEKNKLAGQQQIKENIGRIQILKTDQNIINNRKDQQENVDVLKDYQKNQTLVDNQKQYQQQTLTQSQSQERGIKLVKNLLEKKEIKQQDEQANKKIIIITHLNPSTKINQQSAQSADFRQNIHQQVSSPIQAETKEDNLQEVRGISLMKQYNPALQSNSTNQTQIKDQNDKNSLVNNFNSFQMSQQKLIRSTSLPFTESQNLQFRQPLQKINQIQQEQLSDRRQSLQLIQNHPQSQLPAQINNNQSYQTPFQSVNALSQNNSLYSSSTQSFRYIQGLNDRRPHSTSMSNQVATPKSESFFQSNLVSQNMKHSVSQQLSPKQNPFFNKQINSQLLIQNQENILPQYANHQKAQQIVNQTGLQQQVSQNKQNISRSSSMYSQGGVVIKNNDMSANTSLCKYDKKQLQQNLLDKDCDDDRFQIQPSTIIQPAQMIIQQQSLQQQQQQYQYRQNQVIDQAIDQHNIHSQNNLNYNNQMKNSNFISQHPQNQFKMLRVDNIVQQQQFMRKLSTDLSPFQIQGNNQYSPSFGANITFPLQNLSSSQFPQSMINVENMRQNIENEKFYVQQKFQDELKLSLEKLIQQKELNPQIDTHSFQTVQSPHQQDYLPCESESIQICNDYENKFNSEKKKTKESNQKSVEKNTFDKIEECESPIQLATLKVNQSKRSIQSPTQPQVSDFSAQKSPTNSIGLSEEEKLWNKMSPEARKALIKINIDKQCDKMILEIQKEKEHRIEKQCDKMIKQIQKEKEIRISQQNQCSDGIPFKQNLEENIKIENQLDLQDSEDKIKRAGHRSQLSVEKQQPTYSNEKQQPSPVNQQCILVDNTPQSCLPIVSNFTLQCQNQILKVENLLKDQTIKENSILLHKSQMEKDILIERKSLKLQDIENKDEQNITDPQFTFSNTKENDWSYSGNKIKREFDFSPEKQNQLNNNNPEFNNNEFKIDDKLQTEDNHKQDSNVYNFENQSQENNQIQQTYNNYQDIYSHQKQNKIINIQQVKLEQKIENQNDENDNNQKQNNRSSEKEQKLIKSDKKLNDSQNKKINQVDKAKKESNKKRSISPSSSNNSVQGFNQSFNTKQTVDKSSPNQQQLDKKTNTGQSETQQTKAKVSLKTLNIEQLEKEAEIIQKQISSELFFTPKNNLEGQHFGLFYETRKEKKLRTLQENIQKNVEKILPNARDSELKKICQSIYESVFSLLREKYNIEVSSSSKSNDNSLSQNLVSCNNIASQRGTSNLNTNVAGVKQIEKSSEKINQNKQDLDFKDICISPINKLSNKITQSNEKREKCLSYYTSYSQKDEEIISKSQKMLDSKYSSHEKKEINNYGSNLIIPSVFDEQIIFRKSQQLEEFKQLLLSQDFEELSGNLFNVQKQADGDQQFLENLDGGFIVQNSFDSQKNDTFIQYETELNNQNSSQQQTAQIASPRNNQKIQPCLSPIREIESTNDQIHQSNFGKYTNNDYANTSGDERFVSNQNNFDSQKSRSIFKTQKGIEEQTEEEEEYTQQKEKNNQQTFNRIDEANQVNKCKNEHLGYLQNKVHSCENQNVAYEKLCEEDQNIEQLIKREDQEKNRQAYYENNKQKNYIFVPLCQQQDSQILSSISPTHQHSSQQNSLNNSRKVSTHQFGKVLNTNEDWEQLLNISKALNKSNLTSKIHLRKSSLQNLAAYTPLTSAQNTQRIVGSSQKPIQKKQENQIKKQEKPQQQQNKSQNFAQEYLKKCQSTKRQQEEQQLKRIKKTLIANFKYGKTFNINNQEQKENKLLKQSSAINQFSQI</sequence>
<feature type="compositionally biased region" description="Basic and acidic residues" evidence="1">
    <location>
        <begin position="1864"/>
        <end position="1875"/>
    </location>
</feature>
<feature type="region of interest" description="Disordered" evidence="1">
    <location>
        <begin position="970"/>
        <end position="995"/>
    </location>
</feature>
<proteinExistence type="predicted"/>
<feature type="compositionally biased region" description="Polar residues" evidence="1">
    <location>
        <begin position="1247"/>
        <end position="1287"/>
    </location>
</feature>
<dbReference type="GeneID" id="7837428"/>
<feature type="region of interest" description="Disordered" evidence="1">
    <location>
        <begin position="1850"/>
        <end position="1884"/>
    </location>
</feature>
<evidence type="ECO:0000256" key="1">
    <source>
        <dbReference type="SAM" id="MobiDB-lite"/>
    </source>
</evidence>
<feature type="region of interest" description="Disordered" evidence="1">
    <location>
        <begin position="1185"/>
        <end position="1287"/>
    </location>
</feature>
<feature type="region of interest" description="Disordered" evidence="1">
    <location>
        <begin position="1775"/>
        <end position="1796"/>
    </location>
</feature>
<protein>
    <submittedName>
        <fullName evidence="2">Endo-1,4-beta-xylanase xylA, putative</fullName>
    </submittedName>
</protein>
<dbReference type="KEGG" id="tet:TTHERM_00442530"/>
<feature type="region of interest" description="Disordered" evidence="1">
    <location>
        <begin position="844"/>
        <end position="871"/>
    </location>
</feature>
<feature type="region of interest" description="Disordered" evidence="1">
    <location>
        <begin position="1666"/>
        <end position="1686"/>
    </location>
</feature>
<evidence type="ECO:0000313" key="3">
    <source>
        <dbReference type="Proteomes" id="UP000009168"/>
    </source>
</evidence>
<dbReference type="InParanoid" id="I7LTM2"/>
<dbReference type="RefSeq" id="XP_001033166.2">
    <property type="nucleotide sequence ID" value="XM_001033166.2"/>
</dbReference>
<feature type="compositionally biased region" description="Polar residues" evidence="1">
    <location>
        <begin position="975"/>
        <end position="995"/>
    </location>
</feature>
<evidence type="ECO:0000313" key="2">
    <source>
        <dbReference type="EMBL" id="EAR85503.2"/>
    </source>
</evidence>
<organism evidence="2 3">
    <name type="scientific">Tetrahymena thermophila (strain SB210)</name>
    <dbReference type="NCBI Taxonomy" id="312017"/>
    <lineage>
        <taxon>Eukaryota</taxon>
        <taxon>Sar</taxon>
        <taxon>Alveolata</taxon>
        <taxon>Ciliophora</taxon>
        <taxon>Intramacronucleata</taxon>
        <taxon>Oligohymenophorea</taxon>
        <taxon>Hymenostomatida</taxon>
        <taxon>Tetrahymenina</taxon>
        <taxon>Tetrahymenidae</taxon>
        <taxon>Tetrahymena</taxon>
    </lineage>
</organism>
<reference evidence="3" key="1">
    <citation type="journal article" date="2006" name="PLoS Biol.">
        <title>Macronuclear genome sequence of the ciliate Tetrahymena thermophila, a model eukaryote.</title>
        <authorList>
            <person name="Eisen J.A."/>
            <person name="Coyne R.S."/>
            <person name="Wu M."/>
            <person name="Wu D."/>
            <person name="Thiagarajan M."/>
            <person name="Wortman J.R."/>
            <person name="Badger J.H."/>
            <person name="Ren Q."/>
            <person name="Amedeo P."/>
            <person name="Jones K.M."/>
            <person name="Tallon L.J."/>
            <person name="Delcher A.L."/>
            <person name="Salzberg S.L."/>
            <person name="Silva J.C."/>
            <person name="Haas B.J."/>
            <person name="Majoros W.H."/>
            <person name="Farzad M."/>
            <person name="Carlton J.M."/>
            <person name="Smith R.K. Jr."/>
            <person name="Garg J."/>
            <person name="Pearlman R.E."/>
            <person name="Karrer K.M."/>
            <person name="Sun L."/>
            <person name="Manning G."/>
            <person name="Elde N.C."/>
            <person name="Turkewitz A.P."/>
            <person name="Asai D.J."/>
            <person name="Wilkes D.E."/>
            <person name="Wang Y."/>
            <person name="Cai H."/>
            <person name="Collins K."/>
            <person name="Stewart B.A."/>
            <person name="Lee S.R."/>
            <person name="Wilamowska K."/>
            <person name="Weinberg Z."/>
            <person name="Ruzzo W.L."/>
            <person name="Wloga D."/>
            <person name="Gaertig J."/>
            <person name="Frankel J."/>
            <person name="Tsao C.-C."/>
            <person name="Gorovsky M.A."/>
            <person name="Keeling P.J."/>
            <person name="Waller R.F."/>
            <person name="Patron N.J."/>
            <person name="Cherry J.M."/>
            <person name="Stover N.A."/>
            <person name="Krieger C.J."/>
            <person name="del Toro C."/>
            <person name="Ryder H.F."/>
            <person name="Williamson S.C."/>
            <person name="Barbeau R.A."/>
            <person name="Hamilton E.P."/>
            <person name="Orias E."/>
        </authorList>
    </citation>
    <scope>NUCLEOTIDE SEQUENCE [LARGE SCALE GENOMIC DNA]</scope>
    <source>
        <strain evidence="3">SB210</strain>
    </source>
</reference>
<keyword evidence="3" id="KW-1185">Reference proteome</keyword>
<name>I7LTM2_TETTS</name>
<accession>I7LTM2</accession>
<gene>
    <name evidence="2" type="ORF">TTHERM_00442530</name>
</gene>
<feature type="compositionally biased region" description="Basic and acidic residues" evidence="1">
    <location>
        <begin position="1200"/>
        <end position="1231"/>
    </location>
</feature>
<feature type="compositionally biased region" description="Low complexity" evidence="1">
    <location>
        <begin position="1775"/>
        <end position="1792"/>
    </location>
</feature>
<dbReference type="EMBL" id="GG662665">
    <property type="protein sequence ID" value="EAR85503.2"/>
    <property type="molecule type" value="Genomic_DNA"/>
</dbReference>
<dbReference type="Proteomes" id="UP000009168">
    <property type="component" value="Unassembled WGS sequence"/>
</dbReference>